<evidence type="ECO:0000313" key="2">
    <source>
        <dbReference type="EMBL" id="CBX99373.1"/>
    </source>
</evidence>
<dbReference type="EMBL" id="FP929135">
    <property type="protein sequence ID" value="CBX99373.1"/>
    <property type="molecule type" value="Genomic_DNA"/>
</dbReference>
<dbReference type="AlphaFoldDB" id="E5A6X8"/>
<dbReference type="Proteomes" id="UP000002668">
    <property type="component" value="Genome"/>
</dbReference>
<feature type="compositionally biased region" description="Basic and acidic residues" evidence="1">
    <location>
        <begin position="30"/>
        <end position="43"/>
    </location>
</feature>
<dbReference type="InParanoid" id="E5A6X8"/>
<protein>
    <submittedName>
        <fullName evidence="2">Uncharacterized protein</fullName>
    </submittedName>
</protein>
<organism evidence="2 3">
    <name type="scientific">Leptosphaeria maculans (strain JN3 / isolate v23.1.3 / race Av1-4-5-6-7-8)</name>
    <name type="common">Blackleg fungus</name>
    <name type="synonym">Phoma lingam</name>
    <dbReference type="NCBI Taxonomy" id="985895"/>
    <lineage>
        <taxon>Eukaryota</taxon>
        <taxon>Fungi</taxon>
        <taxon>Dikarya</taxon>
        <taxon>Ascomycota</taxon>
        <taxon>Pezizomycotina</taxon>
        <taxon>Dothideomycetes</taxon>
        <taxon>Pleosporomycetidae</taxon>
        <taxon>Pleosporales</taxon>
        <taxon>Pleosporineae</taxon>
        <taxon>Leptosphaeriaceae</taxon>
        <taxon>Plenodomus</taxon>
        <taxon>Plenodomus lingam/Leptosphaeria maculans species complex</taxon>
    </lineage>
</organism>
<feature type="region of interest" description="Disordered" evidence="1">
    <location>
        <begin position="30"/>
        <end position="57"/>
    </location>
</feature>
<keyword evidence="3" id="KW-1185">Reference proteome</keyword>
<dbReference type="VEuPathDB" id="FungiDB:LEMA_uP086120.1"/>
<name>E5A6X8_LEPMJ</name>
<reference evidence="3" key="1">
    <citation type="journal article" date="2011" name="Nat. Commun.">
        <title>Effector diversification within compartments of the Leptosphaeria maculans genome affected by Repeat-Induced Point mutations.</title>
        <authorList>
            <person name="Rouxel T."/>
            <person name="Grandaubert J."/>
            <person name="Hane J.K."/>
            <person name="Hoede C."/>
            <person name="van de Wouw A.P."/>
            <person name="Couloux A."/>
            <person name="Dominguez V."/>
            <person name="Anthouard V."/>
            <person name="Bally P."/>
            <person name="Bourras S."/>
            <person name="Cozijnsen A.J."/>
            <person name="Ciuffetti L.M."/>
            <person name="Degrave A."/>
            <person name="Dilmaghani A."/>
            <person name="Duret L."/>
            <person name="Fudal I."/>
            <person name="Goodwin S.B."/>
            <person name="Gout L."/>
            <person name="Glaser N."/>
            <person name="Linglin J."/>
            <person name="Kema G.H.J."/>
            <person name="Lapalu N."/>
            <person name="Lawrence C.B."/>
            <person name="May K."/>
            <person name="Meyer M."/>
            <person name="Ollivier B."/>
            <person name="Poulain J."/>
            <person name="Schoch C.L."/>
            <person name="Simon A."/>
            <person name="Spatafora J.W."/>
            <person name="Stachowiak A."/>
            <person name="Turgeon B.G."/>
            <person name="Tyler B.M."/>
            <person name="Vincent D."/>
            <person name="Weissenbach J."/>
            <person name="Amselem J."/>
            <person name="Quesneville H."/>
            <person name="Oliver R.P."/>
            <person name="Wincker P."/>
            <person name="Balesdent M.-H."/>
            <person name="Howlett B.J."/>
        </authorList>
    </citation>
    <scope>NUCLEOTIDE SEQUENCE [LARGE SCALE GENOMIC DNA]</scope>
    <source>
        <strain evidence="3">JN3 / isolate v23.1.3 / race Av1-4-5-6-7-8</strain>
    </source>
</reference>
<accession>E5A6X8</accession>
<dbReference type="HOGENOM" id="CLU_2996906_0_0_1"/>
<evidence type="ECO:0000256" key="1">
    <source>
        <dbReference type="SAM" id="MobiDB-lite"/>
    </source>
</evidence>
<gene>
    <name evidence="2" type="ORF">LEMA_uP086120.1</name>
</gene>
<proteinExistence type="predicted"/>
<sequence>MLLNNPQLEAWIMNNAQEIWPALSRAVDATEKWPGSEEPKESVRLPSTRTDNLLIHQ</sequence>
<evidence type="ECO:0000313" key="3">
    <source>
        <dbReference type="Proteomes" id="UP000002668"/>
    </source>
</evidence>